<accession>A0A0C1QSL5</accession>
<dbReference type="Proteomes" id="UP000031433">
    <property type="component" value="Unassembled WGS sequence"/>
</dbReference>
<dbReference type="Gene3D" id="1.10.10.10">
    <property type="entry name" value="Winged helix-like DNA-binding domain superfamily/Winged helix DNA-binding domain"/>
    <property type="match status" value="2"/>
</dbReference>
<dbReference type="PANTHER" id="PTHR38768">
    <property type="entry name" value="UPF0502 PROTEIN YCEH"/>
    <property type="match status" value="1"/>
</dbReference>
<dbReference type="InterPro" id="IPR007432">
    <property type="entry name" value="DUF480"/>
</dbReference>
<name>A0A0C1QSL5_9BACT</name>
<feature type="coiled-coil region" evidence="2">
    <location>
        <begin position="183"/>
        <end position="217"/>
    </location>
</feature>
<dbReference type="RefSeq" id="WP_039647773.1">
    <property type="nucleotide sequence ID" value="NZ_JXBL01000001.1"/>
</dbReference>
<dbReference type="AlphaFoldDB" id="A0A0C1QSL5"/>
<dbReference type="HAMAP" id="MF_01584">
    <property type="entry name" value="UPF0502"/>
    <property type="match status" value="1"/>
</dbReference>
<gene>
    <name evidence="3" type="ORF">SE37_15355</name>
</gene>
<protein>
    <submittedName>
        <fullName evidence="3">Uncharacterized protein</fullName>
    </submittedName>
</protein>
<dbReference type="EMBL" id="JXBL01000001">
    <property type="protein sequence ID" value="KIE43902.1"/>
    <property type="molecule type" value="Genomic_DNA"/>
</dbReference>
<evidence type="ECO:0000256" key="2">
    <source>
        <dbReference type="SAM" id="Coils"/>
    </source>
</evidence>
<dbReference type="SUPFAM" id="SSF46785">
    <property type="entry name" value="Winged helix' DNA-binding domain"/>
    <property type="match status" value="2"/>
</dbReference>
<comment type="similarity">
    <text evidence="1">Belongs to the UPF0502 family.</text>
</comment>
<dbReference type="PANTHER" id="PTHR38768:SF1">
    <property type="entry name" value="UPF0502 PROTEIN YCEH"/>
    <property type="match status" value="1"/>
</dbReference>
<dbReference type="InterPro" id="IPR036390">
    <property type="entry name" value="WH_DNA-bd_sf"/>
</dbReference>
<reference evidence="3 4" key="1">
    <citation type="submission" date="2015-01" db="EMBL/GenBank/DDBJ databases">
        <title>Genome sequence of the anaerobic bacterium Geobacter soli GSS01, a dissimilatory Fe(III) reducer from soil.</title>
        <authorList>
            <person name="Yang G."/>
            <person name="Zhou S."/>
        </authorList>
    </citation>
    <scope>NUCLEOTIDE SEQUENCE [LARGE SCALE GENOMIC DNA]</scope>
    <source>
        <strain evidence="3 4">GSS01</strain>
    </source>
</reference>
<evidence type="ECO:0000313" key="4">
    <source>
        <dbReference type="Proteomes" id="UP000031433"/>
    </source>
</evidence>
<keyword evidence="2" id="KW-0175">Coiled coil</keyword>
<dbReference type="Pfam" id="PF04337">
    <property type="entry name" value="DUF480"/>
    <property type="match status" value="1"/>
</dbReference>
<dbReference type="InterPro" id="IPR036388">
    <property type="entry name" value="WH-like_DNA-bd_sf"/>
</dbReference>
<keyword evidence="4" id="KW-1185">Reference proteome</keyword>
<evidence type="ECO:0000313" key="3">
    <source>
        <dbReference type="EMBL" id="KIE43902.1"/>
    </source>
</evidence>
<organism evidence="3 4">
    <name type="scientific">Geobacter soli</name>
    <dbReference type="NCBI Taxonomy" id="1510391"/>
    <lineage>
        <taxon>Bacteria</taxon>
        <taxon>Pseudomonadati</taxon>
        <taxon>Thermodesulfobacteriota</taxon>
        <taxon>Desulfuromonadia</taxon>
        <taxon>Geobacterales</taxon>
        <taxon>Geobacteraceae</taxon>
        <taxon>Geobacter</taxon>
    </lineage>
</organism>
<comment type="caution">
    <text evidence="3">The sequence shown here is derived from an EMBL/GenBank/DDBJ whole genome shotgun (WGS) entry which is preliminary data.</text>
</comment>
<evidence type="ECO:0000256" key="1">
    <source>
        <dbReference type="HAMAP-Rule" id="MF_01584"/>
    </source>
</evidence>
<sequence>MEILLNDVEVRVLGCLIEKELATPEYYPLTLNSLTTACNQKSNRDPVMALEESEVVRALDGLKMKHVAIQAADSGRVPRYRHILAERLRFSPAELAILAELLLRGPQTLGELRTRAERMHPFTDLTAVEQVLGELAERTPPRVMRLPRQPGRKESRFAHLLAGEPDLSAEERPAPPEGARLQVMAENERLAALESEVAALKAEVAELRQVMEEFRSQFE</sequence>
<proteinExistence type="inferred from homology"/>